<dbReference type="EMBL" id="JXTB01000442">
    <property type="protein sequence ID" value="PON40273.1"/>
    <property type="molecule type" value="Genomic_DNA"/>
</dbReference>
<protein>
    <submittedName>
        <fullName evidence="1">Uncharacterized protein</fullName>
    </submittedName>
</protein>
<reference evidence="2" key="1">
    <citation type="submission" date="2016-06" db="EMBL/GenBank/DDBJ databases">
        <title>Parallel loss of symbiosis genes in relatives of nitrogen-fixing non-legume Parasponia.</title>
        <authorList>
            <person name="Van Velzen R."/>
            <person name="Holmer R."/>
            <person name="Bu F."/>
            <person name="Rutten L."/>
            <person name="Van Zeijl A."/>
            <person name="Liu W."/>
            <person name="Santuari L."/>
            <person name="Cao Q."/>
            <person name="Sharma T."/>
            <person name="Shen D."/>
            <person name="Roswanjaya Y."/>
            <person name="Wardhani T."/>
            <person name="Kalhor M.S."/>
            <person name="Jansen J."/>
            <person name="Van den Hoogen J."/>
            <person name="Gungor B."/>
            <person name="Hartog M."/>
            <person name="Hontelez J."/>
            <person name="Verver J."/>
            <person name="Yang W.-C."/>
            <person name="Schijlen E."/>
            <person name="Repin R."/>
            <person name="Schilthuizen M."/>
            <person name="Schranz E."/>
            <person name="Heidstra R."/>
            <person name="Miyata K."/>
            <person name="Fedorova E."/>
            <person name="Kohlen W."/>
            <person name="Bisseling T."/>
            <person name="Smit S."/>
            <person name="Geurts R."/>
        </authorList>
    </citation>
    <scope>NUCLEOTIDE SEQUENCE [LARGE SCALE GENOMIC DNA]</scope>
    <source>
        <strain evidence="2">cv. WU1-14</strain>
    </source>
</reference>
<dbReference type="AlphaFoldDB" id="A0A2P5AUQ2"/>
<evidence type="ECO:0000313" key="1">
    <source>
        <dbReference type="EMBL" id="PON40273.1"/>
    </source>
</evidence>
<name>A0A2P5AUQ2_PARAD</name>
<accession>A0A2P5AUQ2</accession>
<proteinExistence type="predicted"/>
<keyword evidence="2" id="KW-1185">Reference proteome</keyword>
<gene>
    <name evidence="1" type="ORF">PanWU01x14_298420</name>
</gene>
<dbReference type="Proteomes" id="UP000237105">
    <property type="component" value="Unassembled WGS sequence"/>
</dbReference>
<comment type="caution">
    <text evidence="1">The sequence shown here is derived from an EMBL/GenBank/DDBJ whole genome shotgun (WGS) entry which is preliminary data.</text>
</comment>
<organism evidence="1 2">
    <name type="scientific">Parasponia andersonii</name>
    <name type="common">Sponia andersonii</name>
    <dbReference type="NCBI Taxonomy" id="3476"/>
    <lineage>
        <taxon>Eukaryota</taxon>
        <taxon>Viridiplantae</taxon>
        <taxon>Streptophyta</taxon>
        <taxon>Embryophyta</taxon>
        <taxon>Tracheophyta</taxon>
        <taxon>Spermatophyta</taxon>
        <taxon>Magnoliopsida</taxon>
        <taxon>eudicotyledons</taxon>
        <taxon>Gunneridae</taxon>
        <taxon>Pentapetalae</taxon>
        <taxon>rosids</taxon>
        <taxon>fabids</taxon>
        <taxon>Rosales</taxon>
        <taxon>Cannabaceae</taxon>
        <taxon>Parasponia</taxon>
    </lineage>
</organism>
<evidence type="ECO:0000313" key="2">
    <source>
        <dbReference type="Proteomes" id="UP000237105"/>
    </source>
</evidence>
<sequence length="118" mass="13198">MAFGGIPVLTLNGKGCTTCSPMCRIPPVGSRKGVKRNSCGTMIHLELVADAGELTMMMGILLYVIKSILTWLRGFSGPRPFCKLDAPNFELFYPKRDFFCTYLYLIAFKCTRLNVPKH</sequence>